<keyword evidence="3 7" id="KW-0813">Transport</keyword>
<dbReference type="Proteomes" id="UP000320216">
    <property type="component" value="Chromosome"/>
</dbReference>
<comment type="similarity">
    <text evidence="2 7">Belongs to the MIP/aquaporin (TC 1.A.8) family.</text>
</comment>
<dbReference type="InterPro" id="IPR050363">
    <property type="entry name" value="MIP/Aquaporin"/>
</dbReference>
<feature type="transmembrane region" description="Helical" evidence="8">
    <location>
        <begin position="52"/>
        <end position="76"/>
    </location>
</feature>
<dbReference type="GO" id="GO:0005886">
    <property type="term" value="C:plasma membrane"/>
    <property type="evidence" value="ECO:0007669"/>
    <property type="project" value="TreeGrafter"/>
</dbReference>
<dbReference type="EMBL" id="CP042305">
    <property type="protein sequence ID" value="QDZ15935.1"/>
    <property type="molecule type" value="Genomic_DNA"/>
</dbReference>
<reference evidence="9 10" key="1">
    <citation type="submission" date="2019-07" db="EMBL/GenBank/DDBJ databases">
        <title>Full genome sequence of Humibacter sp. WJ7-1.</title>
        <authorList>
            <person name="Im W.-T."/>
        </authorList>
    </citation>
    <scope>NUCLEOTIDE SEQUENCE [LARGE SCALE GENOMIC DNA]</scope>
    <source>
        <strain evidence="9 10">WJ7-1</strain>
    </source>
</reference>
<evidence type="ECO:0000256" key="2">
    <source>
        <dbReference type="ARBA" id="ARBA00006175"/>
    </source>
</evidence>
<feature type="transmembrane region" description="Helical" evidence="8">
    <location>
        <begin position="199"/>
        <end position="220"/>
    </location>
</feature>
<keyword evidence="6 8" id="KW-0472">Membrane</keyword>
<dbReference type="PANTHER" id="PTHR43829:SF9">
    <property type="entry name" value="AQUAPORIN-9"/>
    <property type="match status" value="1"/>
</dbReference>
<dbReference type="GO" id="GO:0015254">
    <property type="term" value="F:glycerol channel activity"/>
    <property type="evidence" value="ECO:0007669"/>
    <property type="project" value="TreeGrafter"/>
</dbReference>
<evidence type="ECO:0000256" key="6">
    <source>
        <dbReference type="ARBA" id="ARBA00023136"/>
    </source>
</evidence>
<dbReference type="AlphaFoldDB" id="A0A5B8M8H5"/>
<protein>
    <submittedName>
        <fullName evidence="9">Aquaporin family protein</fullName>
    </submittedName>
</protein>
<comment type="subcellular location">
    <subcellularLocation>
        <location evidence="1">Membrane</location>
        <topology evidence="1">Multi-pass membrane protein</topology>
    </subcellularLocation>
</comment>
<dbReference type="RefSeq" id="WP_022900126.1">
    <property type="nucleotide sequence ID" value="NZ_CP042305.1"/>
</dbReference>
<feature type="transmembrane region" description="Helical" evidence="8">
    <location>
        <begin position="88"/>
        <end position="110"/>
    </location>
</feature>
<accession>A0A5B8M8H5</accession>
<dbReference type="SUPFAM" id="SSF81338">
    <property type="entry name" value="Aquaporin-like"/>
    <property type="match status" value="1"/>
</dbReference>
<feature type="transmembrane region" description="Helical" evidence="8">
    <location>
        <begin position="12"/>
        <end position="32"/>
    </location>
</feature>
<evidence type="ECO:0000256" key="4">
    <source>
        <dbReference type="ARBA" id="ARBA00022692"/>
    </source>
</evidence>
<name>A0A5B8M8H5_9MICO</name>
<dbReference type="InterPro" id="IPR023271">
    <property type="entry name" value="Aquaporin-like"/>
</dbReference>
<dbReference type="PRINTS" id="PR00783">
    <property type="entry name" value="MINTRINSICP"/>
</dbReference>
<keyword evidence="4 7" id="KW-0812">Transmembrane</keyword>
<evidence type="ECO:0000256" key="8">
    <source>
        <dbReference type="SAM" id="Phobius"/>
    </source>
</evidence>
<proteinExistence type="inferred from homology"/>
<keyword evidence="10" id="KW-1185">Reference proteome</keyword>
<feature type="transmembrane region" description="Helical" evidence="8">
    <location>
        <begin position="125"/>
        <end position="146"/>
    </location>
</feature>
<dbReference type="Pfam" id="PF00230">
    <property type="entry name" value="MIP"/>
    <property type="match status" value="1"/>
</dbReference>
<evidence type="ECO:0000256" key="5">
    <source>
        <dbReference type="ARBA" id="ARBA00022989"/>
    </source>
</evidence>
<sequence length="251" mass="25696">MTGRHPLWRSCVAELLGTGMLTLAVVGSGIAASQLSKDHGIQLAINASATGLTLYVIIVVVAPVSGAHLNPVVSLVDVALGSRPWKHLAGYLPAQLIGGALGVILANTIFGKAPVSLGTADRLTVAHLAAEVVATAGLVLVIFTLARGPQHRTVPVAVAAYITAAYFFTSSTSFANPAVTLGRILTDTFTGITPASALAFLPAQLIGAAVGAACAVMLFPSRRVVNDGSRAGFDRHERGVQLPRHTGSPIA</sequence>
<dbReference type="OrthoDB" id="9807293at2"/>
<dbReference type="KEGG" id="huw:FPZ11_15185"/>
<evidence type="ECO:0000256" key="7">
    <source>
        <dbReference type="RuleBase" id="RU000477"/>
    </source>
</evidence>
<evidence type="ECO:0000256" key="3">
    <source>
        <dbReference type="ARBA" id="ARBA00022448"/>
    </source>
</evidence>
<feature type="transmembrane region" description="Helical" evidence="8">
    <location>
        <begin position="158"/>
        <end position="179"/>
    </location>
</feature>
<organism evidence="9 10">
    <name type="scientific">Humibacter ginsenosidimutans</name>
    <dbReference type="NCBI Taxonomy" id="2599293"/>
    <lineage>
        <taxon>Bacteria</taxon>
        <taxon>Bacillati</taxon>
        <taxon>Actinomycetota</taxon>
        <taxon>Actinomycetes</taxon>
        <taxon>Micrococcales</taxon>
        <taxon>Microbacteriaceae</taxon>
        <taxon>Humibacter</taxon>
    </lineage>
</organism>
<evidence type="ECO:0000313" key="10">
    <source>
        <dbReference type="Proteomes" id="UP000320216"/>
    </source>
</evidence>
<dbReference type="InterPro" id="IPR000425">
    <property type="entry name" value="MIP"/>
</dbReference>
<evidence type="ECO:0000313" key="9">
    <source>
        <dbReference type="EMBL" id="QDZ15935.1"/>
    </source>
</evidence>
<dbReference type="GO" id="GO:0015250">
    <property type="term" value="F:water channel activity"/>
    <property type="evidence" value="ECO:0007669"/>
    <property type="project" value="TreeGrafter"/>
</dbReference>
<evidence type="ECO:0000256" key="1">
    <source>
        <dbReference type="ARBA" id="ARBA00004141"/>
    </source>
</evidence>
<dbReference type="PANTHER" id="PTHR43829">
    <property type="entry name" value="AQUAPORIN OR AQUAGLYCEROPORIN RELATED"/>
    <property type="match status" value="1"/>
</dbReference>
<keyword evidence="5 8" id="KW-1133">Transmembrane helix</keyword>
<dbReference type="Gene3D" id="1.20.1080.10">
    <property type="entry name" value="Glycerol uptake facilitator protein"/>
    <property type="match status" value="1"/>
</dbReference>
<gene>
    <name evidence="9" type="ORF">FPZ11_15185</name>
</gene>